<keyword evidence="9" id="KW-0472">Membrane</keyword>
<evidence type="ECO:0000313" key="13">
    <source>
        <dbReference type="EMBL" id="TWI51947.1"/>
    </source>
</evidence>
<evidence type="ECO:0000256" key="6">
    <source>
        <dbReference type="ARBA" id="ARBA00022958"/>
    </source>
</evidence>
<dbReference type="Proteomes" id="UP000321392">
    <property type="component" value="Unassembled WGS sequence"/>
</dbReference>
<feature type="domain" description="Inward rectifier potassium channel C-terminal" evidence="11">
    <location>
        <begin position="24"/>
        <end position="115"/>
    </location>
</feature>
<dbReference type="SUPFAM" id="SSF81296">
    <property type="entry name" value="E set domains"/>
    <property type="match status" value="1"/>
</dbReference>
<evidence type="ECO:0000256" key="10">
    <source>
        <dbReference type="ARBA" id="ARBA00023303"/>
    </source>
</evidence>
<keyword evidence="7" id="KW-1133">Transmembrane helix</keyword>
<dbReference type="Pfam" id="PF17655">
    <property type="entry name" value="IRK_C"/>
    <property type="match status" value="1"/>
</dbReference>
<dbReference type="PANTHER" id="PTHR11767:SF102">
    <property type="entry name" value="INWARDLY RECTIFYING POTASSIUM CHANNEL 1, ISOFORM F"/>
    <property type="match status" value="1"/>
</dbReference>
<dbReference type="RefSeq" id="WP_317048663.1">
    <property type="nucleotide sequence ID" value="NZ_QQBA01000001.1"/>
</dbReference>
<dbReference type="EMBL" id="VLKX01000001">
    <property type="protein sequence ID" value="TWI51947.1"/>
    <property type="molecule type" value="Genomic_DNA"/>
</dbReference>
<comment type="caution">
    <text evidence="13">The sequence shown here is derived from an EMBL/GenBank/DDBJ whole genome shotgun (WGS) entry which is preliminary data.</text>
</comment>
<keyword evidence="4" id="KW-0812">Transmembrane</keyword>
<dbReference type="GO" id="GO:1990573">
    <property type="term" value="P:potassium ion import across plasma membrane"/>
    <property type="evidence" value="ECO:0007669"/>
    <property type="project" value="TreeGrafter"/>
</dbReference>
<keyword evidence="8" id="KW-0406">Ion transport</keyword>
<keyword evidence="2" id="KW-0813">Transport</keyword>
<evidence type="ECO:0000256" key="1">
    <source>
        <dbReference type="ARBA" id="ARBA00004141"/>
    </source>
</evidence>
<evidence type="ECO:0000313" key="15">
    <source>
        <dbReference type="Proteomes" id="UP000321392"/>
    </source>
</evidence>
<evidence type="ECO:0000256" key="7">
    <source>
        <dbReference type="ARBA" id="ARBA00022989"/>
    </source>
</evidence>
<dbReference type="GO" id="GO:0005242">
    <property type="term" value="F:inward rectifier potassium channel activity"/>
    <property type="evidence" value="ECO:0007669"/>
    <property type="project" value="InterPro"/>
</dbReference>
<dbReference type="InterPro" id="IPR014756">
    <property type="entry name" value="Ig_E-set"/>
</dbReference>
<evidence type="ECO:0000256" key="8">
    <source>
        <dbReference type="ARBA" id="ARBA00023065"/>
    </source>
</evidence>
<dbReference type="InterPro" id="IPR041647">
    <property type="entry name" value="IRK_C"/>
</dbReference>
<keyword evidence="6" id="KW-0630">Potassium</keyword>
<evidence type="ECO:0000256" key="3">
    <source>
        <dbReference type="ARBA" id="ARBA00022538"/>
    </source>
</evidence>
<keyword evidence="10 13" id="KW-0407">Ion channel</keyword>
<reference evidence="12 14" key="2">
    <citation type="submission" date="2018-07" db="EMBL/GenBank/DDBJ databases">
        <title>Genomic Encyclopedia of Type Strains, Phase IV (KMG-IV): sequencing the most valuable type-strain genomes for metagenomic binning, comparative biology and taxonomic classification.</title>
        <authorList>
            <person name="Goeker M."/>
        </authorList>
    </citation>
    <scope>NUCLEOTIDE SEQUENCE [LARGE SCALE GENOMIC DNA]</scope>
    <source>
        <strain evidence="12 14">DSM 19728</strain>
    </source>
</reference>
<proteinExistence type="predicted"/>
<dbReference type="GO" id="GO:0034765">
    <property type="term" value="P:regulation of monoatomic ion transmembrane transport"/>
    <property type="evidence" value="ECO:0007669"/>
    <property type="project" value="TreeGrafter"/>
</dbReference>
<evidence type="ECO:0000256" key="9">
    <source>
        <dbReference type="ARBA" id="ARBA00023136"/>
    </source>
</evidence>
<evidence type="ECO:0000256" key="5">
    <source>
        <dbReference type="ARBA" id="ARBA00022882"/>
    </source>
</evidence>
<dbReference type="InterPro" id="IPR013518">
    <property type="entry name" value="K_chnl_inward-rec_Kir_cyto"/>
</dbReference>
<reference evidence="13 15" key="1">
    <citation type="journal article" date="2015" name="Stand. Genomic Sci.">
        <title>Genomic Encyclopedia of Bacterial and Archaeal Type Strains, Phase III: the genomes of soil and plant-associated and newly described type strains.</title>
        <authorList>
            <person name="Whitman W.B."/>
            <person name="Woyke T."/>
            <person name="Klenk H.P."/>
            <person name="Zhou Y."/>
            <person name="Lilburn T.G."/>
            <person name="Beck B.J."/>
            <person name="De Vos P."/>
            <person name="Vandamme P."/>
            <person name="Eisen J.A."/>
            <person name="Garrity G."/>
            <person name="Hugenholtz P."/>
            <person name="Kyrpides N.C."/>
        </authorList>
    </citation>
    <scope>NUCLEOTIDE SEQUENCE [LARGE SCALE GENOMIC DNA]</scope>
    <source>
        <strain evidence="13 15">CGMCC 1.5380</strain>
    </source>
</reference>
<organism evidence="13 15">
    <name type="scientific">Flavobacterium glaciei</name>
    <dbReference type="NCBI Taxonomy" id="386300"/>
    <lineage>
        <taxon>Bacteria</taxon>
        <taxon>Pseudomonadati</taxon>
        <taxon>Bacteroidota</taxon>
        <taxon>Flavobacteriia</taxon>
        <taxon>Flavobacteriales</taxon>
        <taxon>Flavobacteriaceae</taxon>
        <taxon>Flavobacterium</taxon>
    </lineage>
</organism>
<comment type="subcellular location">
    <subcellularLocation>
        <location evidence="1">Membrane</location>
        <topology evidence="1">Multi-pass membrane protein</topology>
    </subcellularLocation>
</comment>
<evidence type="ECO:0000256" key="2">
    <source>
        <dbReference type="ARBA" id="ARBA00022448"/>
    </source>
</evidence>
<sequence length="118" mass="13874">MSVEENGTKTNKFYDLELELERINALTLSWTLVHPITENSPLYNFTKSDFNSIHREILVFVKTFDDMFSNTVAIRTSYTFEEVIYGAKFEPMYERSTDNTKTVLYLDKLNAFYSVKLE</sequence>
<name>A0A562Q5C3_9FLAO</name>
<dbReference type="AlphaFoldDB" id="A0A562Q5C3"/>
<dbReference type="Gene3D" id="2.60.40.1400">
    <property type="entry name" value="G protein-activated inward rectifier potassium channel 1"/>
    <property type="match status" value="1"/>
</dbReference>
<gene>
    <name evidence="12" type="ORF">DFR66_10182</name>
    <name evidence="13" type="ORF">IQ02_00080</name>
</gene>
<dbReference type="PANTHER" id="PTHR11767">
    <property type="entry name" value="INWARD RECTIFIER POTASSIUM CHANNEL"/>
    <property type="match status" value="1"/>
</dbReference>
<evidence type="ECO:0000256" key="4">
    <source>
        <dbReference type="ARBA" id="ARBA00022692"/>
    </source>
</evidence>
<keyword evidence="3" id="KW-0633">Potassium transport</keyword>
<evidence type="ECO:0000259" key="11">
    <source>
        <dbReference type="Pfam" id="PF17655"/>
    </source>
</evidence>
<evidence type="ECO:0000313" key="12">
    <source>
        <dbReference type="EMBL" id="RDI58160.1"/>
    </source>
</evidence>
<keyword evidence="14" id="KW-1185">Reference proteome</keyword>
<accession>A0A562Q5C3</accession>
<keyword evidence="5" id="KW-0851">Voltage-gated channel</keyword>
<protein>
    <submittedName>
        <fullName evidence="12 13">Inward rectifier potassium channel</fullName>
    </submittedName>
</protein>
<dbReference type="InterPro" id="IPR016449">
    <property type="entry name" value="K_chnl_inward-rec_Kir"/>
</dbReference>
<dbReference type="Proteomes" id="UP000254518">
    <property type="component" value="Unassembled WGS sequence"/>
</dbReference>
<evidence type="ECO:0000313" key="14">
    <source>
        <dbReference type="Proteomes" id="UP000254518"/>
    </source>
</evidence>
<dbReference type="EMBL" id="QQBA01000001">
    <property type="protein sequence ID" value="RDI58160.1"/>
    <property type="molecule type" value="Genomic_DNA"/>
</dbReference>
<dbReference type="GO" id="GO:0005886">
    <property type="term" value="C:plasma membrane"/>
    <property type="evidence" value="ECO:0007669"/>
    <property type="project" value="TreeGrafter"/>
</dbReference>
<reference evidence="13" key="3">
    <citation type="submission" date="2019-07" db="EMBL/GenBank/DDBJ databases">
        <authorList>
            <person name="Whitman W."/>
            <person name="Huntemann M."/>
            <person name="Clum A."/>
            <person name="Pillay M."/>
            <person name="Palaniappan K."/>
            <person name="Varghese N."/>
            <person name="Mikhailova N."/>
            <person name="Stamatis D."/>
            <person name="Reddy T."/>
            <person name="Daum C."/>
            <person name="Shapiro N."/>
            <person name="Ivanova N."/>
            <person name="Kyrpides N."/>
            <person name="Woyke T."/>
        </authorList>
    </citation>
    <scope>NUCLEOTIDE SEQUENCE</scope>
    <source>
        <strain evidence="13">CGMCC 1.5380</strain>
    </source>
</reference>
<dbReference type="GO" id="GO:0034702">
    <property type="term" value="C:monoatomic ion channel complex"/>
    <property type="evidence" value="ECO:0007669"/>
    <property type="project" value="UniProtKB-KW"/>
</dbReference>